<reference evidence="1" key="1">
    <citation type="submission" date="2015-06" db="UniProtKB">
        <authorList>
            <consortium name="EnsemblPlants"/>
        </authorList>
    </citation>
    <scope>IDENTIFICATION</scope>
</reference>
<dbReference type="Proteomes" id="UP000007306">
    <property type="component" value="Chromosome 3"/>
</dbReference>
<dbReference type="OMA" id="SWSHIVI"/>
<evidence type="ECO:0000313" key="2">
    <source>
        <dbReference type="Proteomes" id="UP000007306"/>
    </source>
</evidence>
<sequence length="149" mass="16447">MQIGSHAPLPKTAIASLLACCIARQKSDIKMLFKAQVQPSPLRAGNVRSNRITFTFLQVPSSFPRPHSRRPAVRWSTLYADEPAAEGTSLNVLIVMHPRRTCSWSHIVIPVALETDVHHGDDSKDRVGSTTVKCDPCIPPLLLSFPQDQ</sequence>
<dbReference type="HOGENOM" id="CLU_1819019_0_0_1"/>
<reference evidence="1 2" key="2">
    <citation type="submission" date="2018-04" db="EMBL/GenBank/DDBJ databases">
        <title>OglaRS2 (Oryza glaberrima Reference Sequence Version 2).</title>
        <authorList>
            <person name="Zhang J."/>
            <person name="Kudrna D."/>
            <person name="Lee S."/>
            <person name="Talag J."/>
            <person name="Rajasekar S."/>
            <person name="Wing R.A."/>
        </authorList>
    </citation>
    <scope>NUCLEOTIDE SEQUENCE [LARGE SCALE GENOMIC DNA]</scope>
    <source>
        <strain evidence="1 2">cv. IRGC 96717</strain>
    </source>
</reference>
<organism evidence="1 2">
    <name type="scientific">Oryza glaberrima</name>
    <name type="common">African rice</name>
    <dbReference type="NCBI Taxonomy" id="4538"/>
    <lineage>
        <taxon>Eukaryota</taxon>
        <taxon>Viridiplantae</taxon>
        <taxon>Streptophyta</taxon>
        <taxon>Embryophyta</taxon>
        <taxon>Tracheophyta</taxon>
        <taxon>Spermatophyta</taxon>
        <taxon>Magnoliopsida</taxon>
        <taxon>Liliopsida</taxon>
        <taxon>Poales</taxon>
        <taxon>Poaceae</taxon>
        <taxon>BOP clade</taxon>
        <taxon>Oryzoideae</taxon>
        <taxon>Oryzeae</taxon>
        <taxon>Oryzinae</taxon>
        <taxon>Oryza</taxon>
    </lineage>
</organism>
<keyword evidence="2" id="KW-1185">Reference proteome</keyword>
<protein>
    <submittedName>
        <fullName evidence="1">Uncharacterized protein</fullName>
    </submittedName>
</protein>
<name>I1P804_ORYGL</name>
<dbReference type="Gramene" id="ORGLA03G0050000.1">
    <property type="protein sequence ID" value="ORGLA03G0050000.1"/>
    <property type="gene ID" value="ORGLA03G0050000"/>
</dbReference>
<accession>I1P804</accession>
<evidence type="ECO:0000313" key="1">
    <source>
        <dbReference type="EnsemblPlants" id="ORGLA03G0050000.1"/>
    </source>
</evidence>
<dbReference type="EnsemblPlants" id="ORGLA03G0050000.1">
    <property type="protein sequence ID" value="ORGLA03G0050000.1"/>
    <property type="gene ID" value="ORGLA03G0050000"/>
</dbReference>
<dbReference type="AlphaFoldDB" id="I1P804"/>
<proteinExistence type="predicted"/>